<dbReference type="RefSeq" id="WP_240833217.1">
    <property type="nucleotide sequence ID" value="NZ_JAKWBL010000004.1"/>
</dbReference>
<dbReference type="PROSITE" id="PS51257">
    <property type="entry name" value="PROKAR_LIPOPROTEIN"/>
    <property type="match status" value="1"/>
</dbReference>
<dbReference type="EMBL" id="JAKWBL010000004">
    <property type="protein sequence ID" value="MCH5600802.1"/>
    <property type="molecule type" value="Genomic_DNA"/>
</dbReference>
<evidence type="ECO:0000313" key="2">
    <source>
        <dbReference type="Proteomes" id="UP001202248"/>
    </source>
</evidence>
<organism evidence="1 2">
    <name type="scientific">Niabella ginsengisoli</name>
    <dbReference type="NCBI Taxonomy" id="522298"/>
    <lineage>
        <taxon>Bacteria</taxon>
        <taxon>Pseudomonadati</taxon>
        <taxon>Bacteroidota</taxon>
        <taxon>Chitinophagia</taxon>
        <taxon>Chitinophagales</taxon>
        <taxon>Chitinophagaceae</taxon>
        <taxon>Niabella</taxon>
    </lineage>
</organism>
<protein>
    <recommendedName>
        <fullName evidence="3">DUF4157 domain-containing protein</fullName>
    </recommendedName>
</protein>
<comment type="caution">
    <text evidence="1">The sequence shown here is derived from an EMBL/GenBank/DDBJ whole genome shotgun (WGS) entry which is preliminary data.</text>
</comment>
<reference evidence="1 2" key="1">
    <citation type="submission" date="2022-02" db="EMBL/GenBank/DDBJ databases">
        <authorList>
            <person name="Min J."/>
        </authorList>
    </citation>
    <scope>NUCLEOTIDE SEQUENCE [LARGE SCALE GENOMIC DNA]</scope>
    <source>
        <strain evidence="1 2">GR10-1</strain>
    </source>
</reference>
<evidence type="ECO:0008006" key="3">
    <source>
        <dbReference type="Google" id="ProtNLM"/>
    </source>
</evidence>
<dbReference type="Proteomes" id="UP001202248">
    <property type="component" value="Unassembled WGS sequence"/>
</dbReference>
<accession>A0ABS9SR07</accession>
<evidence type="ECO:0000313" key="1">
    <source>
        <dbReference type="EMBL" id="MCH5600802.1"/>
    </source>
</evidence>
<gene>
    <name evidence="1" type="ORF">MKP09_24250</name>
</gene>
<name>A0ABS9SR07_9BACT</name>
<keyword evidence="2" id="KW-1185">Reference proteome</keyword>
<sequence>MLRIGFLFLAIFFFSCLIETEAQQFGGNPFSTRWKQINSDTARIIFPDGLDSLASSVADIVRGISRRDRLKLGNKWNKIDIILQNQPVTTNGYVSLGPFRSELYITPSADNFDPSSLSWPSQLTVHEYRHVQQFNNFNNGLSGVMKKLFGQEGYALAINAAVPNWFFEGDAVYNETLFAPHGRGTLPFF</sequence>
<proteinExistence type="predicted"/>